<proteinExistence type="predicted"/>
<sequence>ARAVPLAARRRGVGGVPPPPGGPKAAGARRRQSAPPLPIGVGSRPGCQVRAASPRCQVPRGQAHGAALRPRRGPVLRHLCRPPGTRRLFGRRGARRGVARRRAPAGSVGRLCPGVRPRARQPNFFLSWPLPVEQFGQLAYATVESVLFHHPGANVVLLSAGLPRTLFDVYLREGYCVLSLPVGPREAQGLAAAAAPESPGLGSLQERAALLGGALGWPGKGVEAGCARAVNKLRREVFD</sequence>
<accession>A0ABN9RS32</accession>
<evidence type="ECO:0000256" key="1">
    <source>
        <dbReference type="SAM" id="MobiDB-lite"/>
    </source>
</evidence>
<organism evidence="2 3">
    <name type="scientific">Prorocentrum cordatum</name>
    <dbReference type="NCBI Taxonomy" id="2364126"/>
    <lineage>
        <taxon>Eukaryota</taxon>
        <taxon>Sar</taxon>
        <taxon>Alveolata</taxon>
        <taxon>Dinophyceae</taxon>
        <taxon>Prorocentrales</taxon>
        <taxon>Prorocentraceae</taxon>
        <taxon>Prorocentrum</taxon>
    </lineage>
</organism>
<feature type="non-terminal residue" evidence="2">
    <location>
        <position position="1"/>
    </location>
</feature>
<reference evidence="2" key="1">
    <citation type="submission" date="2023-10" db="EMBL/GenBank/DDBJ databases">
        <authorList>
            <person name="Chen Y."/>
            <person name="Shah S."/>
            <person name="Dougan E. K."/>
            <person name="Thang M."/>
            <person name="Chan C."/>
        </authorList>
    </citation>
    <scope>NUCLEOTIDE SEQUENCE [LARGE SCALE GENOMIC DNA]</scope>
</reference>
<dbReference type="Proteomes" id="UP001189429">
    <property type="component" value="Unassembled WGS sequence"/>
</dbReference>
<feature type="non-terminal residue" evidence="2">
    <location>
        <position position="239"/>
    </location>
</feature>
<evidence type="ECO:0000313" key="3">
    <source>
        <dbReference type="Proteomes" id="UP001189429"/>
    </source>
</evidence>
<protein>
    <submittedName>
        <fullName evidence="2">Uncharacterized protein</fullName>
    </submittedName>
</protein>
<name>A0ABN9RS32_9DINO</name>
<gene>
    <name evidence="2" type="ORF">PCOR1329_LOCUS23199</name>
</gene>
<feature type="region of interest" description="Disordered" evidence="1">
    <location>
        <begin position="1"/>
        <end position="45"/>
    </location>
</feature>
<keyword evidence="3" id="KW-1185">Reference proteome</keyword>
<comment type="caution">
    <text evidence="2">The sequence shown here is derived from an EMBL/GenBank/DDBJ whole genome shotgun (WGS) entry which is preliminary data.</text>
</comment>
<evidence type="ECO:0000313" key="2">
    <source>
        <dbReference type="EMBL" id="CAK0822095.1"/>
    </source>
</evidence>
<dbReference type="EMBL" id="CAUYUJ010007826">
    <property type="protein sequence ID" value="CAK0822095.1"/>
    <property type="molecule type" value="Genomic_DNA"/>
</dbReference>